<organism evidence="1 2">
    <name type="scientific">Melastoma candidum</name>
    <dbReference type="NCBI Taxonomy" id="119954"/>
    <lineage>
        <taxon>Eukaryota</taxon>
        <taxon>Viridiplantae</taxon>
        <taxon>Streptophyta</taxon>
        <taxon>Embryophyta</taxon>
        <taxon>Tracheophyta</taxon>
        <taxon>Spermatophyta</taxon>
        <taxon>Magnoliopsida</taxon>
        <taxon>eudicotyledons</taxon>
        <taxon>Gunneridae</taxon>
        <taxon>Pentapetalae</taxon>
        <taxon>rosids</taxon>
        <taxon>malvids</taxon>
        <taxon>Myrtales</taxon>
        <taxon>Melastomataceae</taxon>
        <taxon>Melastomatoideae</taxon>
        <taxon>Melastomateae</taxon>
        <taxon>Melastoma</taxon>
    </lineage>
</organism>
<evidence type="ECO:0000313" key="2">
    <source>
        <dbReference type="Proteomes" id="UP001057402"/>
    </source>
</evidence>
<gene>
    <name evidence="1" type="ORF">MLD38_028387</name>
</gene>
<name>A0ACB9N387_9MYRT</name>
<proteinExistence type="predicted"/>
<dbReference type="Proteomes" id="UP001057402">
    <property type="component" value="Chromosome 8"/>
</dbReference>
<accession>A0ACB9N387</accession>
<keyword evidence="2" id="KW-1185">Reference proteome</keyword>
<comment type="caution">
    <text evidence="1">The sequence shown here is derived from an EMBL/GenBank/DDBJ whole genome shotgun (WGS) entry which is preliminary data.</text>
</comment>
<sequence>MALAALGSPFRISHLSVRRSLVFCISKVVSSSSSGTNLAVVGCLSFVESFGDGAPEHSTSGTEGEYDGKGPKWKKLSSTELGITTSMISRPIRIVLNTLKKKGYDVYLVGGCVRDLILKRIPKDFDIITSAELKEVRNAFPRSEVIGRRFPICHVHVNDTTVEVSSFKTSGRNSLWRFSSPLKKPSGCNDLDYVRWRNCLKRDFTINGLMFDPYAKIIYDYIGGMEDLRKAKVRTVIPADLSFVEDCARILRAFRVAARLGFHFTREIAYSLRELSHSILTLDKGRILMEMNYMLAFGSGEASLRLMWRFGLLELLLPIQASYFVSQGFRRRDKGSNMLLGLFANLDKVVAPDRPCHSSLWIALLAFHNALADKPREPTVVAAFALAVHSGGSVTESIKIARGISQPHDSSHLELLEPKAPLSKLKMMNEIVDLAATVKDVLYNMTNRHYVAHVMRKYPQAPRSDLVFIPEALLQRVCNIFDCVKRGMGGGSIPTQSRIDYDSLMAGNLQEVRHTFARIVFDTVYPASHQSDPQCVESSIIRRWRSSVISDEI</sequence>
<protein>
    <submittedName>
        <fullName evidence="1">Uncharacterized protein</fullName>
    </submittedName>
</protein>
<evidence type="ECO:0000313" key="1">
    <source>
        <dbReference type="EMBL" id="KAI4330079.1"/>
    </source>
</evidence>
<dbReference type="EMBL" id="CM042887">
    <property type="protein sequence ID" value="KAI4330079.1"/>
    <property type="molecule type" value="Genomic_DNA"/>
</dbReference>
<reference evidence="2" key="1">
    <citation type="journal article" date="2023" name="Front. Plant Sci.">
        <title>Chromosomal-level genome assembly of Melastoma candidum provides insights into trichome evolution.</title>
        <authorList>
            <person name="Zhong Y."/>
            <person name="Wu W."/>
            <person name="Sun C."/>
            <person name="Zou P."/>
            <person name="Liu Y."/>
            <person name="Dai S."/>
            <person name="Zhou R."/>
        </authorList>
    </citation>
    <scope>NUCLEOTIDE SEQUENCE [LARGE SCALE GENOMIC DNA]</scope>
</reference>